<organism evidence="3 4">
    <name type="scientific">Burkholderia anthina</name>
    <dbReference type="NCBI Taxonomy" id="179879"/>
    <lineage>
        <taxon>Bacteria</taxon>
        <taxon>Pseudomonadati</taxon>
        <taxon>Pseudomonadota</taxon>
        <taxon>Betaproteobacteria</taxon>
        <taxon>Burkholderiales</taxon>
        <taxon>Burkholderiaceae</taxon>
        <taxon>Burkholderia</taxon>
        <taxon>Burkholderia cepacia complex</taxon>
    </lineage>
</organism>
<dbReference type="RefSeq" id="WP_174928070.1">
    <property type="nucleotide sequence ID" value="NZ_CABVLY010000028.1"/>
</dbReference>
<dbReference type="PANTHER" id="PTHR11803">
    <property type="entry name" value="2-IMINOBUTANOATE/2-IMINOPROPANOATE DEAMINASE RIDA"/>
    <property type="match status" value="1"/>
</dbReference>
<dbReference type="AlphaFoldDB" id="A0A6P2GIK3"/>
<evidence type="ECO:0000313" key="2">
    <source>
        <dbReference type="EMBL" id="MBM2770388.1"/>
    </source>
</evidence>
<sequence length="125" mass="13494">MKENIDIGLPRLAQPFSWAVKGAGLLFTTHGPVRADGSIETGSIGQQARLTLENVRRAVNAAGAQMSDVAQVLIYLVDESDMAAVDAVYREFFAPPYPNRSSVAVRSLVAPGMRIEMVVYAVLET</sequence>
<dbReference type="Proteomes" id="UP000755577">
    <property type="component" value="Unassembled WGS sequence"/>
</dbReference>
<dbReference type="Pfam" id="PF01042">
    <property type="entry name" value="Ribonuc_L-PSP"/>
    <property type="match status" value="1"/>
</dbReference>
<proteinExistence type="inferred from homology"/>
<dbReference type="EMBL" id="JAFCIQ010000027">
    <property type="protein sequence ID" value="MBM2770388.1"/>
    <property type="molecule type" value="Genomic_DNA"/>
</dbReference>
<evidence type="ECO:0000313" key="3">
    <source>
        <dbReference type="EMBL" id="VVU52945.1"/>
    </source>
</evidence>
<dbReference type="PANTHER" id="PTHR11803:SF58">
    <property type="entry name" value="PROTEIN HMF1-RELATED"/>
    <property type="match status" value="1"/>
</dbReference>
<dbReference type="Proteomes" id="UP000494201">
    <property type="component" value="Unassembled WGS sequence"/>
</dbReference>
<dbReference type="InterPro" id="IPR006175">
    <property type="entry name" value="YjgF/YER057c/UK114"/>
</dbReference>
<dbReference type="CDD" id="cd00448">
    <property type="entry name" value="YjgF_YER057c_UK114_family"/>
    <property type="match status" value="1"/>
</dbReference>
<reference evidence="3 4" key="1">
    <citation type="submission" date="2019-09" db="EMBL/GenBank/DDBJ databases">
        <authorList>
            <person name="Depoorter E."/>
        </authorList>
    </citation>
    <scope>NUCLEOTIDE SEQUENCE [LARGE SCALE GENOMIC DNA]</scope>
    <source>
        <strain evidence="3">LMG 20980</strain>
    </source>
</reference>
<comment type="similarity">
    <text evidence="1">Belongs to the RutC family.</text>
</comment>
<dbReference type="Gene3D" id="3.30.1330.40">
    <property type="entry name" value="RutC-like"/>
    <property type="match status" value="1"/>
</dbReference>
<accession>A0A6P2GIK3</accession>
<dbReference type="GO" id="GO:0005829">
    <property type="term" value="C:cytosol"/>
    <property type="evidence" value="ECO:0007669"/>
    <property type="project" value="TreeGrafter"/>
</dbReference>
<gene>
    <name evidence="3" type="ORF">BAN20980_05684</name>
    <name evidence="2" type="ORF">JQK92_28665</name>
</gene>
<dbReference type="SUPFAM" id="SSF55298">
    <property type="entry name" value="YjgF-like"/>
    <property type="match status" value="1"/>
</dbReference>
<dbReference type="GeneID" id="56503755"/>
<protein>
    <submittedName>
        <fullName evidence="3">Enamine deaminase RidA</fullName>
    </submittedName>
    <submittedName>
        <fullName evidence="2">RidA family protein</fullName>
    </submittedName>
</protein>
<name>A0A6P2GIK3_9BURK</name>
<dbReference type="GO" id="GO:0019239">
    <property type="term" value="F:deaminase activity"/>
    <property type="evidence" value="ECO:0007669"/>
    <property type="project" value="TreeGrafter"/>
</dbReference>
<dbReference type="EMBL" id="CABVLY010000028">
    <property type="protein sequence ID" value="VVU52945.1"/>
    <property type="molecule type" value="Genomic_DNA"/>
</dbReference>
<evidence type="ECO:0000313" key="5">
    <source>
        <dbReference type="Proteomes" id="UP000755577"/>
    </source>
</evidence>
<evidence type="ECO:0000256" key="1">
    <source>
        <dbReference type="ARBA" id="ARBA00010552"/>
    </source>
</evidence>
<evidence type="ECO:0000313" key="4">
    <source>
        <dbReference type="Proteomes" id="UP000494201"/>
    </source>
</evidence>
<keyword evidence="5" id="KW-1185">Reference proteome</keyword>
<dbReference type="InterPro" id="IPR035959">
    <property type="entry name" value="RutC-like_sf"/>
</dbReference>
<reference evidence="2 5" key="2">
    <citation type="submission" date="2021-02" db="EMBL/GenBank/DDBJ databases">
        <title>Draft genome of the type strains Burkholderia anthina DSM16086.</title>
        <authorList>
            <person name="Hertel R."/>
            <person name="Meissner J."/>
            <person name="Poehlein A."/>
            <person name="Daniel R."/>
            <person name="Commichau F.M."/>
        </authorList>
    </citation>
    <scope>NUCLEOTIDE SEQUENCE [LARGE SCALE GENOMIC DNA]</scope>
    <source>
        <strain evidence="2 5">DSM 16086</strain>
    </source>
</reference>